<accession>A0A183BTW5</accession>
<proteinExistence type="predicted"/>
<dbReference type="AlphaFoldDB" id="A0A183BTW5"/>
<sequence>MQRGVAMSVWRFAVKAIIIVTRPIVQTKRTGIYCRRCGSVLCKCLFGGKNVDLANENFMLSHLFPLMVTTTTGGSTPVTPTAAEHTGQ</sequence>
<evidence type="ECO:0000313" key="2">
    <source>
        <dbReference type="WBParaSite" id="GPLIN_000405100"/>
    </source>
</evidence>
<reference evidence="1" key="2">
    <citation type="submission" date="2014-05" db="EMBL/GenBank/DDBJ databases">
        <title>The genome and life-stage specific transcriptomes of Globodera pallida elucidate key aspects of plant parasitism by a cyst nematode.</title>
        <authorList>
            <person name="Cotton J.A."/>
            <person name="Lilley C.J."/>
            <person name="Jones L.M."/>
            <person name="Kikuchi T."/>
            <person name="Reid A.J."/>
            <person name="Thorpe P."/>
            <person name="Tsai I.J."/>
            <person name="Beasley H."/>
            <person name="Blok V."/>
            <person name="Cock P.J.A."/>
            <person name="Van den Akker S.E."/>
            <person name="Holroyd N."/>
            <person name="Hunt M."/>
            <person name="Mantelin S."/>
            <person name="Naghra H."/>
            <person name="Pain A."/>
            <person name="Palomares-Rius J.E."/>
            <person name="Zarowiecki M."/>
            <person name="Berriman M."/>
            <person name="Jones J.T."/>
            <person name="Urwin P.E."/>
        </authorList>
    </citation>
    <scope>NUCLEOTIDE SEQUENCE [LARGE SCALE GENOMIC DNA]</scope>
    <source>
        <strain evidence="1">Lindley</strain>
    </source>
</reference>
<reference evidence="1" key="1">
    <citation type="submission" date="2013-12" db="EMBL/GenBank/DDBJ databases">
        <authorList>
            <person name="Aslett M."/>
        </authorList>
    </citation>
    <scope>NUCLEOTIDE SEQUENCE [LARGE SCALE GENOMIC DNA]</scope>
    <source>
        <strain evidence="1">Lindley</strain>
    </source>
</reference>
<keyword evidence="1" id="KW-1185">Reference proteome</keyword>
<dbReference type="Proteomes" id="UP000050741">
    <property type="component" value="Unassembled WGS sequence"/>
</dbReference>
<name>A0A183BTW5_GLOPA</name>
<reference evidence="2" key="3">
    <citation type="submission" date="2016-06" db="UniProtKB">
        <authorList>
            <consortium name="WormBaseParasite"/>
        </authorList>
    </citation>
    <scope>IDENTIFICATION</scope>
</reference>
<evidence type="ECO:0000313" key="1">
    <source>
        <dbReference type="Proteomes" id="UP000050741"/>
    </source>
</evidence>
<organism evidence="1 2">
    <name type="scientific">Globodera pallida</name>
    <name type="common">Potato cyst nematode worm</name>
    <name type="synonym">Heterodera pallida</name>
    <dbReference type="NCBI Taxonomy" id="36090"/>
    <lineage>
        <taxon>Eukaryota</taxon>
        <taxon>Metazoa</taxon>
        <taxon>Ecdysozoa</taxon>
        <taxon>Nematoda</taxon>
        <taxon>Chromadorea</taxon>
        <taxon>Rhabditida</taxon>
        <taxon>Tylenchina</taxon>
        <taxon>Tylenchomorpha</taxon>
        <taxon>Tylenchoidea</taxon>
        <taxon>Heteroderidae</taxon>
        <taxon>Heteroderinae</taxon>
        <taxon>Globodera</taxon>
    </lineage>
</organism>
<dbReference type="WBParaSite" id="GPLIN_000405100">
    <property type="protein sequence ID" value="GPLIN_000405100"/>
    <property type="gene ID" value="GPLIN_000405100"/>
</dbReference>
<protein>
    <submittedName>
        <fullName evidence="2">Secreted protein</fullName>
    </submittedName>
</protein>